<sequence length="407" mass="42725">MSTCSPLPTPHPGSSRSSAVADERDRLAALRRLRLVDTPAEERFDRIVRIAETLFGVPMAEINLIDEDRQYTKSAFPAANAGKNTPRGDSFCTVTVADDRTLHVPDATADPRFAQNPLVTGGPGIRFYAGHPLSANGQRVGSLCLVDDEPRTLTGPEQQMLADLATWVERELERDSEMAYAADVQARLLPRTVPTLDDYEVAGTCVTAREVGGDFYGWHAEDDRLDVVLVDVMGKGVGPGLLAAGLRAALRATASGAGPARGFNLAAALVEDDFAENGSFATAFAAQVDLPTGAVSFVDAGHSLGLVVQADGACRRLPSTCLPLGVLPGYEWVAAATSVAPGETLVVVSDGILDHFATTAEAVSHVAALVSAAPTARAALEEITAAAARSDATGQDDLTVVAVRRLR</sequence>
<reference evidence="4 5" key="1">
    <citation type="submission" date="2021-05" db="EMBL/GenBank/DDBJ databases">
        <title>Complete genome of Nocardioides aquaticus KCTC 9944T isolated from meromictic and hypersaline Ekho Lake, Antarctica.</title>
        <authorList>
            <person name="Hwang K."/>
            <person name="Kim K.M."/>
            <person name="Choe H."/>
        </authorList>
    </citation>
    <scope>NUCLEOTIDE SEQUENCE [LARGE SCALE GENOMIC DNA]</scope>
    <source>
        <strain evidence="4 5">KCTC 9944</strain>
    </source>
</reference>
<feature type="region of interest" description="Disordered" evidence="1">
    <location>
        <begin position="1"/>
        <end position="22"/>
    </location>
</feature>
<feature type="domain" description="PPM-type phosphatase" evidence="3">
    <location>
        <begin position="196"/>
        <end position="405"/>
    </location>
</feature>
<dbReference type="InterPro" id="IPR001932">
    <property type="entry name" value="PPM-type_phosphatase-like_dom"/>
</dbReference>
<dbReference type="Proteomes" id="UP000679307">
    <property type="component" value="Chromosome"/>
</dbReference>
<dbReference type="PANTHER" id="PTHR43102">
    <property type="entry name" value="SLR1143 PROTEIN"/>
    <property type="match status" value="1"/>
</dbReference>
<dbReference type="Pfam" id="PF07228">
    <property type="entry name" value="SpoIIE"/>
    <property type="match status" value="1"/>
</dbReference>
<evidence type="ECO:0000259" key="2">
    <source>
        <dbReference type="SMART" id="SM00065"/>
    </source>
</evidence>
<dbReference type="InterPro" id="IPR036457">
    <property type="entry name" value="PPM-type-like_dom_sf"/>
</dbReference>
<evidence type="ECO:0000256" key="1">
    <source>
        <dbReference type="SAM" id="MobiDB-lite"/>
    </source>
</evidence>
<dbReference type="Gene3D" id="3.30.450.40">
    <property type="match status" value="1"/>
</dbReference>
<gene>
    <name evidence="4" type="primary">rsbU_1</name>
    <name evidence="4" type="ORF">ENKNEFLB_00703</name>
</gene>
<dbReference type="Gene3D" id="3.60.40.10">
    <property type="entry name" value="PPM-type phosphatase domain"/>
    <property type="match status" value="1"/>
</dbReference>
<protein>
    <submittedName>
        <fullName evidence="4">Phosphoserine phosphatase RsbU</fullName>
        <ecNumber evidence="4">3.1.3.3</ecNumber>
    </submittedName>
</protein>
<dbReference type="GO" id="GO:0016787">
    <property type="term" value="F:hydrolase activity"/>
    <property type="evidence" value="ECO:0007669"/>
    <property type="project" value="UniProtKB-KW"/>
</dbReference>
<dbReference type="Pfam" id="PF01590">
    <property type="entry name" value="GAF"/>
    <property type="match status" value="1"/>
</dbReference>
<feature type="domain" description="GAF" evidence="2">
    <location>
        <begin position="39"/>
        <end position="185"/>
    </location>
</feature>
<dbReference type="InterPro" id="IPR029016">
    <property type="entry name" value="GAF-like_dom_sf"/>
</dbReference>
<dbReference type="SMART" id="SM00065">
    <property type="entry name" value="GAF"/>
    <property type="match status" value="1"/>
</dbReference>
<keyword evidence="4" id="KW-0378">Hydrolase</keyword>
<proteinExistence type="predicted"/>
<dbReference type="InterPro" id="IPR003018">
    <property type="entry name" value="GAF"/>
</dbReference>
<evidence type="ECO:0000259" key="3">
    <source>
        <dbReference type="SMART" id="SM00331"/>
    </source>
</evidence>
<dbReference type="SUPFAM" id="SSF55781">
    <property type="entry name" value="GAF domain-like"/>
    <property type="match status" value="1"/>
</dbReference>
<feature type="compositionally biased region" description="Polar residues" evidence="1">
    <location>
        <begin position="1"/>
        <end position="18"/>
    </location>
</feature>
<accession>A0ABX8EDJ8</accession>
<dbReference type="PANTHER" id="PTHR43102:SF2">
    <property type="entry name" value="GAF DOMAIN-CONTAINING PROTEIN"/>
    <property type="match status" value="1"/>
</dbReference>
<dbReference type="SUPFAM" id="SSF81606">
    <property type="entry name" value="PP2C-like"/>
    <property type="match status" value="1"/>
</dbReference>
<name>A0ABX8EDJ8_9ACTN</name>
<dbReference type="RefSeq" id="WP_214057920.1">
    <property type="nucleotide sequence ID" value="NZ_BAAAHS010000033.1"/>
</dbReference>
<evidence type="ECO:0000313" key="4">
    <source>
        <dbReference type="EMBL" id="QVT78326.1"/>
    </source>
</evidence>
<keyword evidence="5" id="KW-1185">Reference proteome</keyword>
<dbReference type="EC" id="3.1.3.3" evidence="4"/>
<evidence type="ECO:0000313" key="5">
    <source>
        <dbReference type="Proteomes" id="UP000679307"/>
    </source>
</evidence>
<dbReference type="SMART" id="SM00331">
    <property type="entry name" value="PP2C_SIG"/>
    <property type="match status" value="1"/>
</dbReference>
<organism evidence="4 5">
    <name type="scientific">Nocardioides aquaticus</name>
    <dbReference type="NCBI Taxonomy" id="160826"/>
    <lineage>
        <taxon>Bacteria</taxon>
        <taxon>Bacillati</taxon>
        <taxon>Actinomycetota</taxon>
        <taxon>Actinomycetes</taxon>
        <taxon>Propionibacteriales</taxon>
        <taxon>Nocardioidaceae</taxon>
        <taxon>Nocardioides</taxon>
    </lineage>
</organism>
<dbReference type="EMBL" id="CP075371">
    <property type="protein sequence ID" value="QVT78326.1"/>
    <property type="molecule type" value="Genomic_DNA"/>
</dbReference>